<reference evidence="2" key="1">
    <citation type="submission" date="2022-07" db="EMBL/GenBank/DDBJ databases">
        <title>Phylogenomic reconstructions and comparative analyses of Kickxellomycotina fungi.</title>
        <authorList>
            <person name="Reynolds N.K."/>
            <person name="Stajich J.E."/>
            <person name="Barry K."/>
            <person name="Grigoriev I.V."/>
            <person name="Crous P."/>
            <person name="Smith M.E."/>
        </authorList>
    </citation>
    <scope>NUCLEOTIDE SEQUENCE</scope>
    <source>
        <strain evidence="2">RSA 861</strain>
    </source>
</reference>
<protein>
    <submittedName>
        <fullName evidence="2">Uncharacterized protein</fullName>
    </submittedName>
</protein>
<evidence type="ECO:0000313" key="2">
    <source>
        <dbReference type="EMBL" id="KAJ1920583.1"/>
    </source>
</evidence>
<feature type="compositionally biased region" description="Pro residues" evidence="1">
    <location>
        <begin position="67"/>
        <end position="77"/>
    </location>
</feature>
<evidence type="ECO:0000313" key="3">
    <source>
        <dbReference type="Proteomes" id="UP001150569"/>
    </source>
</evidence>
<feature type="region of interest" description="Disordered" evidence="1">
    <location>
        <begin position="124"/>
        <end position="150"/>
    </location>
</feature>
<evidence type="ECO:0000256" key="1">
    <source>
        <dbReference type="SAM" id="MobiDB-lite"/>
    </source>
</evidence>
<organism evidence="2 3">
    <name type="scientific">Tieghemiomyces parasiticus</name>
    <dbReference type="NCBI Taxonomy" id="78921"/>
    <lineage>
        <taxon>Eukaryota</taxon>
        <taxon>Fungi</taxon>
        <taxon>Fungi incertae sedis</taxon>
        <taxon>Zoopagomycota</taxon>
        <taxon>Kickxellomycotina</taxon>
        <taxon>Dimargaritomycetes</taxon>
        <taxon>Dimargaritales</taxon>
        <taxon>Dimargaritaceae</taxon>
        <taxon>Tieghemiomyces</taxon>
    </lineage>
</organism>
<comment type="caution">
    <text evidence="2">The sequence shown here is derived from an EMBL/GenBank/DDBJ whole genome shotgun (WGS) entry which is preliminary data.</text>
</comment>
<feature type="compositionally biased region" description="Low complexity" evidence="1">
    <location>
        <begin position="35"/>
        <end position="47"/>
    </location>
</feature>
<gene>
    <name evidence="2" type="ORF">IWQ60_006966</name>
</gene>
<feature type="region of interest" description="Disordered" evidence="1">
    <location>
        <begin position="219"/>
        <end position="241"/>
    </location>
</feature>
<dbReference type="AlphaFoldDB" id="A0A9W8A589"/>
<feature type="compositionally biased region" description="Pro residues" evidence="1">
    <location>
        <begin position="231"/>
        <end position="241"/>
    </location>
</feature>
<keyword evidence="3" id="KW-1185">Reference proteome</keyword>
<feature type="region of interest" description="Disordered" evidence="1">
    <location>
        <begin position="1"/>
        <end position="47"/>
    </location>
</feature>
<feature type="compositionally biased region" description="Basic residues" evidence="1">
    <location>
        <begin position="1"/>
        <end position="11"/>
    </location>
</feature>
<dbReference type="EMBL" id="JANBPT010000440">
    <property type="protein sequence ID" value="KAJ1920583.1"/>
    <property type="molecule type" value="Genomic_DNA"/>
</dbReference>
<dbReference type="Proteomes" id="UP001150569">
    <property type="component" value="Unassembled WGS sequence"/>
</dbReference>
<proteinExistence type="predicted"/>
<feature type="region of interest" description="Disordered" evidence="1">
    <location>
        <begin position="295"/>
        <end position="329"/>
    </location>
</feature>
<accession>A0A9W8A589</accession>
<name>A0A9W8A589_9FUNG</name>
<sequence>MKLHQFFKSKKATPAPPVCLGKPTVVPPSSKEETTTTPSSSTGAPTLAPYTALLNSATALIEALPLPSAPVPPPGPHSEPITLAPSHLPNPAPTQPPGHHLTAEVPLRHRTLRKAHSAIALANTEKGTSRPRTKKRYPDLSVPATGGDKSHLAVPARTLTRKRSCDVLTDEPEATTLKPHRKKSLQDLLQNDLRALDKPTAFADRKPLLPLTIPARKKRPSLTIVKRDPDSPPSSPPPPLPAFVAPLSYSPTRRSRYYVFSGQIEGEGQVTVTSVDQLSVPGLVARRGISAARSVSTSALPAANEADDFIPRPGSLRRVSRPRFPAETL</sequence>
<feature type="region of interest" description="Disordered" evidence="1">
    <location>
        <begin position="65"/>
        <end position="103"/>
    </location>
</feature>